<evidence type="ECO:0000313" key="9">
    <source>
        <dbReference type="EMBL" id="KAK3595978.1"/>
    </source>
</evidence>
<keyword evidence="4 7" id="KW-1133">Transmembrane helix</keyword>
<dbReference type="Proteomes" id="UP001195483">
    <property type="component" value="Unassembled WGS sequence"/>
</dbReference>
<evidence type="ECO:0000256" key="6">
    <source>
        <dbReference type="ARBA" id="ARBA00023315"/>
    </source>
</evidence>
<evidence type="ECO:0000256" key="1">
    <source>
        <dbReference type="ARBA" id="ARBA00004141"/>
    </source>
</evidence>
<comment type="similarity">
    <text evidence="7">Belongs to the DHHC palmitoyltransferase family.</text>
</comment>
<reference evidence="9" key="1">
    <citation type="journal article" date="2021" name="Genome Biol. Evol.">
        <title>A High-Quality Reference Genome for a Parasitic Bivalve with Doubly Uniparental Inheritance (Bivalvia: Unionida).</title>
        <authorList>
            <person name="Smith C.H."/>
        </authorList>
    </citation>
    <scope>NUCLEOTIDE SEQUENCE</scope>
    <source>
        <strain evidence="9">CHS0354</strain>
    </source>
</reference>
<evidence type="ECO:0000256" key="2">
    <source>
        <dbReference type="ARBA" id="ARBA00022679"/>
    </source>
</evidence>
<evidence type="ECO:0000256" key="3">
    <source>
        <dbReference type="ARBA" id="ARBA00022692"/>
    </source>
</evidence>
<evidence type="ECO:0000256" key="7">
    <source>
        <dbReference type="RuleBase" id="RU079119"/>
    </source>
</evidence>
<dbReference type="EMBL" id="JAEAOA010001917">
    <property type="protein sequence ID" value="KAK3595978.1"/>
    <property type="molecule type" value="Genomic_DNA"/>
</dbReference>
<keyword evidence="2 7" id="KW-0808">Transferase</keyword>
<feature type="transmembrane region" description="Helical" evidence="7">
    <location>
        <begin position="38"/>
        <end position="59"/>
    </location>
</feature>
<evidence type="ECO:0000256" key="5">
    <source>
        <dbReference type="ARBA" id="ARBA00023136"/>
    </source>
</evidence>
<evidence type="ECO:0000256" key="4">
    <source>
        <dbReference type="ARBA" id="ARBA00022989"/>
    </source>
</evidence>
<name>A0AAE0VZ24_9BIVA</name>
<dbReference type="PROSITE" id="PS50216">
    <property type="entry name" value="DHHC"/>
    <property type="match status" value="1"/>
</dbReference>
<gene>
    <name evidence="9" type="ORF">CHS0354_032494</name>
</gene>
<comment type="domain">
    <text evidence="7">The DHHC domain is required for palmitoyltransferase activity.</text>
</comment>
<evidence type="ECO:0000313" key="10">
    <source>
        <dbReference type="Proteomes" id="UP001195483"/>
    </source>
</evidence>
<feature type="transmembrane region" description="Helical" evidence="7">
    <location>
        <begin position="65"/>
        <end position="86"/>
    </location>
</feature>
<dbReference type="InterPro" id="IPR039859">
    <property type="entry name" value="PFA4/ZDH16/20/ERF2-like"/>
</dbReference>
<dbReference type="PANTHER" id="PTHR12246">
    <property type="entry name" value="PALMITOYLTRANSFERASE ZDHHC16"/>
    <property type="match status" value="1"/>
</dbReference>
<dbReference type="GO" id="GO:0016020">
    <property type="term" value="C:membrane"/>
    <property type="evidence" value="ECO:0007669"/>
    <property type="project" value="UniProtKB-SubCell"/>
</dbReference>
<sequence length="306" mass="35929">MELRDRKPVSLRDKFKEHYHNRDFTPTKTQVSSFGMGFFGFMVLSLLLEAQLVLVPTIYNEDAWRFWLTTGLIWLTFLETVSNWYLSYWDVKNYVKGETRAKYFSSEMTETPPGWRTCPKCQVDAPPRSHHCNHCGKCILKRDQHCFFTGSCIGFFNQKYFVVFSFYVALGSAFAIYLQILYLSQEFSFLSWDIITYFIPVTFVQWLLGNTTLDKLLIIVHMYLCISTMCMATFVFLWQILIITYGATSFEAWKQIFLYTHSAADNFCSVFGSLKVIPILFFFPIKVEQDSDGIMWEVKRKRVKGH</sequence>
<comment type="catalytic activity">
    <reaction evidence="7">
        <text>L-cysteinyl-[protein] + hexadecanoyl-CoA = S-hexadecanoyl-L-cysteinyl-[protein] + CoA</text>
        <dbReference type="Rhea" id="RHEA:36683"/>
        <dbReference type="Rhea" id="RHEA-COMP:10131"/>
        <dbReference type="Rhea" id="RHEA-COMP:11032"/>
        <dbReference type="ChEBI" id="CHEBI:29950"/>
        <dbReference type="ChEBI" id="CHEBI:57287"/>
        <dbReference type="ChEBI" id="CHEBI:57379"/>
        <dbReference type="ChEBI" id="CHEBI:74151"/>
        <dbReference type="EC" id="2.3.1.225"/>
    </reaction>
</comment>
<keyword evidence="5 7" id="KW-0472">Membrane</keyword>
<evidence type="ECO:0000259" key="8">
    <source>
        <dbReference type="Pfam" id="PF01529"/>
    </source>
</evidence>
<reference evidence="9" key="2">
    <citation type="journal article" date="2021" name="Genome Biol. Evol.">
        <title>Developing a high-quality reference genome for a parasitic bivalve with doubly uniparental inheritance (Bivalvia: Unionida).</title>
        <authorList>
            <person name="Smith C.H."/>
        </authorList>
    </citation>
    <scope>NUCLEOTIDE SEQUENCE</scope>
    <source>
        <strain evidence="9">CHS0354</strain>
        <tissue evidence="9">Mantle</tissue>
    </source>
</reference>
<protein>
    <recommendedName>
        <fullName evidence="7">Palmitoyltransferase</fullName>
        <ecNumber evidence="7">2.3.1.225</ecNumber>
    </recommendedName>
</protein>
<proteinExistence type="inferred from homology"/>
<feature type="transmembrane region" description="Helical" evidence="7">
    <location>
        <begin position="189"/>
        <end position="208"/>
    </location>
</feature>
<feature type="domain" description="Palmitoyltransferase DHHC" evidence="8">
    <location>
        <begin position="116"/>
        <end position="255"/>
    </location>
</feature>
<keyword evidence="6 7" id="KW-0012">Acyltransferase</keyword>
<organism evidence="9 10">
    <name type="scientific">Potamilus streckersoni</name>
    <dbReference type="NCBI Taxonomy" id="2493646"/>
    <lineage>
        <taxon>Eukaryota</taxon>
        <taxon>Metazoa</taxon>
        <taxon>Spiralia</taxon>
        <taxon>Lophotrochozoa</taxon>
        <taxon>Mollusca</taxon>
        <taxon>Bivalvia</taxon>
        <taxon>Autobranchia</taxon>
        <taxon>Heteroconchia</taxon>
        <taxon>Palaeoheterodonta</taxon>
        <taxon>Unionida</taxon>
        <taxon>Unionoidea</taxon>
        <taxon>Unionidae</taxon>
        <taxon>Ambleminae</taxon>
        <taxon>Lampsilini</taxon>
        <taxon>Potamilus</taxon>
    </lineage>
</organism>
<dbReference type="Pfam" id="PF01529">
    <property type="entry name" value="DHHC"/>
    <property type="match status" value="1"/>
</dbReference>
<comment type="subcellular location">
    <subcellularLocation>
        <location evidence="1">Membrane</location>
        <topology evidence="1">Multi-pass membrane protein</topology>
    </subcellularLocation>
</comment>
<accession>A0AAE0VZ24</accession>
<dbReference type="InterPro" id="IPR001594">
    <property type="entry name" value="Palmitoyltrfase_DHHC"/>
</dbReference>
<dbReference type="AlphaFoldDB" id="A0AAE0VZ24"/>
<feature type="transmembrane region" description="Helical" evidence="7">
    <location>
        <begin position="220"/>
        <end position="243"/>
    </location>
</feature>
<keyword evidence="3 7" id="KW-0812">Transmembrane</keyword>
<reference evidence="9" key="3">
    <citation type="submission" date="2023-05" db="EMBL/GenBank/DDBJ databases">
        <authorList>
            <person name="Smith C.H."/>
        </authorList>
    </citation>
    <scope>NUCLEOTIDE SEQUENCE</scope>
    <source>
        <strain evidence="9">CHS0354</strain>
        <tissue evidence="9">Mantle</tissue>
    </source>
</reference>
<feature type="transmembrane region" description="Helical" evidence="7">
    <location>
        <begin position="263"/>
        <end position="285"/>
    </location>
</feature>
<dbReference type="EC" id="2.3.1.225" evidence="7"/>
<keyword evidence="10" id="KW-1185">Reference proteome</keyword>
<feature type="transmembrane region" description="Helical" evidence="7">
    <location>
        <begin position="160"/>
        <end position="183"/>
    </location>
</feature>
<dbReference type="GO" id="GO:0019706">
    <property type="term" value="F:protein-cysteine S-palmitoyltransferase activity"/>
    <property type="evidence" value="ECO:0007669"/>
    <property type="project" value="UniProtKB-EC"/>
</dbReference>
<comment type="caution">
    <text evidence="9">The sequence shown here is derived from an EMBL/GenBank/DDBJ whole genome shotgun (WGS) entry which is preliminary data.</text>
</comment>